<keyword evidence="4" id="KW-0472">Membrane</keyword>
<dbReference type="Pfam" id="PF07738">
    <property type="entry name" value="Sad1_UNC"/>
    <property type="match status" value="1"/>
</dbReference>
<comment type="caution">
    <text evidence="6">The sequence shown here is derived from an EMBL/GenBank/DDBJ whole genome shotgun (WGS) entry which is preliminary data.</text>
</comment>
<keyword evidence="2" id="KW-0812">Transmembrane</keyword>
<dbReference type="EMBL" id="JAEPRD010000003">
    <property type="protein sequence ID" value="KAG2213425.1"/>
    <property type="molecule type" value="Genomic_DNA"/>
</dbReference>
<comment type="subcellular location">
    <subcellularLocation>
        <location evidence="1">Membrane</location>
    </subcellularLocation>
</comment>
<accession>A0A8H7VAM2</accession>
<keyword evidence="3" id="KW-1133">Transmembrane helix</keyword>
<protein>
    <recommendedName>
        <fullName evidence="5">SUN domain-containing protein</fullName>
    </recommendedName>
</protein>
<reference evidence="6" key="1">
    <citation type="submission" date="2020-12" db="EMBL/GenBank/DDBJ databases">
        <title>Metabolic potential, ecology and presence of endohyphal bacteria is reflected in genomic diversity of Mucoromycotina.</title>
        <authorList>
            <person name="Muszewska A."/>
            <person name="Okrasinska A."/>
            <person name="Steczkiewicz K."/>
            <person name="Drgas O."/>
            <person name="Orlowska M."/>
            <person name="Perlinska-Lenart U."/>
            <person name="Aleksandrzak-Piekarczyk T."/>
            <person name="Szatraj K."/>
            <person name="Zielenkiewicz U."/>
            <person name="Pilsyk S."/>
            <person name="Malc E."/>
            <person name="Mieczkowski P."/>
            <person name="Kruszewska J.S."/>
            <person name="Biernat P."/>
            <person name="Pawlowska J."/>
        </authorList>
    </citation>
    <scope>NUCLEOTIDE SEQUENCE</scope>
    <source>
        <strain evidence="6">WA0000017839</strain>
    </source>
</reference>
<evidence type="ECO:0000313" key="7">
    <source>
        <dbReference type="Proteomes" id="UP000603453"/>
    </source>
</evidence>
<dbReference type="AlphaFoldDB" id="A0A8H7VAM2"/>
<dbReference type="Gene3D" id="2.60.120.260">
    <property type="entry name" value="Galactose-binding domain-like"/>
    <property type="match status" value="1"/>
</dbReference>
<evidence type="ECO:0000313" key="6">
    <source>
        <dbReference type="EMBL" id="KAG2213425.1"/>
    </source>
</evidence>
<dbReference type="PANTHER" id="PTHR12911">
    <property type="entry name" value="SAD1/UNC-84-LIKE PROTEIN-RELATED"/>
    <property type="match status" value="1"/>
</dbReference>
<dbReference type="PROSITE" id="PS51469">
    <property type="entry name" value="SUN"/>
    <property type="match status" value="1"/>
</dbReference>
<sequence>MFDQDREEELNEIIQHAIAIYHQDVINKADFALKLNGGQIIYSLTSQSFQHIPRWLHFLHWYTYTQVTLNSPEMAISPHIYVGECWSMFGNTGTLGIQLGKPILIQGLTVDYPSCEVMHNKMDNAPRQIELFGIPNAAVPKNDHVSLGFVEYKIDCGSPIQTFDIVQNPATVDLYSAVMIKIHSNWGNENHTDIYRIRIHGLPMEEQ</sequence>
<proteinExistence type="predicted"/>
<dbReference type="InterPro" id="IPR045119">
    <property type="entry name" value="SUN1-5"/>
</dbReference>
<dbReference type="GO" id="GO:0034993">
    <property type="term" value="C:meiotic nuclear membrane microtubule tethering complex"/>
    <property type="evidence" value="ECO:0007669"/>
    <property type="project" value="TreeGrafter"/>
</dbReference>
<evidence type="ECO:0000256" key="2">
    <source>
        <dbReference type="ARBA" id="ARBA00022692"/>
    </source>
</evidence>
<dbReference type="PANTHER" id="PTHR12911:SF8">
    <property type="entry name" value="KLAROID PROTEIN-RELATED"/>
    <property type="match status" value="1"/>
</dbReference>
<evidence type="ECO:0000256" key="3">
    <source>
        <dbReference type="ARBA" id="ARBA00022989"/>
    </source>
</evidence>
<keyword evidence="7" id="KW-1185">Reference proteome</keyword>
<dbReference type="InterPro" id="IPR012919">
    <property type="entry name" value="SUN_dom"/>
</dbReference>
<dbReference type="Proteomes" id="UP000603453">
    <property type="component" value="Unassembled WGS sequence"/>
</dbReference>
<evidence type="ECO:0000259" key="5">
    <source>
        <dbReference type="PROSITE" id="PS51469"/>
    </source>
</evidence>
<evidence type="ECO:0000256" key="1">
    <source>
        <dbReference type="ARBA" id="ARBA00004370"/>
    </source>
</evidence>
<name>A0A8H7VAM2_9FUNG</name>
<gene>
    <name evidence="6" type="ORF">INT47_009099</name>
</gene>
<evidence type="ECO:0000256" key="4">
    <source>
        <dbReference type="ARBA" id="ARBA00023136"/>
    </source>
</evidence>
<organism evidence="6 7">
    <name type="scientific">Mucor saturninus</name>
    <dbReference type="NCBI Taxonomy" id="64648"/>
    <lineage>
        <taxon>Eukaryota</taxon>
        <taxon>Fungi</taxon>
        <taxon>Fungi incertae sedis</taxon>
        <taxon>Mucoromycota</taxon>
        <taxon>Mucoromycotina</taxon>
        <taxon>Mucoromycetes</taxon>
        <taxon>Mucorales</taxon>
        <taxon>Mucorineae</taxon>
        <taxon>Mucoraceae</taxon>
        <taxon>Mucor</taxon>
    </lineage>
</organism>
<feature type="domain" description="SUN" evidence="5">
    <location>
        <begin position="37"/>
        <end position="204"/>
    </location>
</feature>
<dbReference type="GO" id="GO:0043495">
    <property type="term" value="F:protein-membrane adaptor activity"/>
    <property type="evidence" value="ECO:0007669"/>
    <property type="project" value="TreeGrafter"/>
</dbReference>
<dbReference type="OrthoDB" id="342281at2759"/>